<dbReference type="InterPro" id="IPR015655">
    <property type="entry name" value="PP2C"/>
</dbReference>
<dbReference type="PANTHER" id="PTHR47992">
    <property type="entry name" value="PROTEIN PHOSPHATASE"/>
    <property type="match status" value="1"/>
</dbReference>
<dbReference type="NCBIfam" id="NF033484">
    <property type="entry name" value="Stp1_PP2C_phos"/>
    <property type="match status" value="1"/>
</dbReference>
<dbReference type="SMART" id="SM00332">
    <property type="entry name" value="PP2Cc"/>
    <property type="match status" value="1"/>
</dbReference>
<gene>
    <name evidence="2" type="ORF">HXL68_12635</name>
</gene>
<dbReference type="Gene3D" id="3.60.40.10">
    <property type="entry name" value="PPM-type phosphatase domain"/>
    <property type="match status" value="1"/>
</dbReference>
<evidence type="ECO:0000313" key="2">
    <source>
        <dbReference type="EMBL" id="MBF1165871.1"/>
    </source>
</evidence>
<comment type="caution">
    <text evidence="2">The sequence shown here is derived from an EMBL/GenBank/DDBJ whole genome shotgun (WGS) entry which is preliminary data.</text>
</comment>
<sequence>MIQDHALAVALSTDPGLIRTQNEDAVFVDARLGLAILADGMGGYNAGEVASGLATNRLAADLGHLIASSSLQDHAAGHDAATIERHILNEVGAANFAIFHAAQSTPRYAGMGTTLVLAWLYDNRMSVAHVGDSRLYRLRGDDFDLLTHDHSLIQEQLDSGQISPEAARHAEGRNLVTRALGVAPTVEVDIQEFDVQPGDVILLCSDGLNDMVDDEEIALTLRTLSGNLQLAADHLVHMANDNGGRDNVSVILIKVLADFAAPRGWWRRLQQLLK</sequence>
<feature type="domain" description="PPM-type phosphatase" evidence="1">
    <location>
        <begin position="8"/>
        <end position="255"/>
    </location>
</feature>
<dbReference type="Proteomes" id="UP000718593">
    <property type="component" value="Unassembled WGS sequence"/>
</dbReference>
<dbReference type="InterPro" id="IPR036457">
    <property type="entry name" value="PPM-type-like_dom_sf"/>
</dbReference>
<dbReference type="SUPFAM" id="SSF81606">
    <property type="entry name" value="PP2C-like"/>
    <property type="match status" value="1"/>
</dbReference>
<accession>A0A930G056</accession>
<dbReference type="EMBL" id="JABZMI010000295">
    <property type="protein sequence ID" value="MBF1165871.1"/>
    <property type="molecule type" value="Genomic_DNA"/>
</dbReference>
<dbReference type="CDD" id="cd00143">
    <property type="entry name" value="PP2Cc"/>
    <property type="match status" value="1"/>
</dbReference>
<dbReference type="Pfam" id="PF13672">
    <property type="entry name" value="PP2C_2"/>
    <property type="match status" value="1"/>
</dbReference>
<dbReference type="PROSITE" id="PS51746">
    <property type="entry name" value="PPM_2"/>
    <property type="match status" value="1"/>
</dbReference>
<dbReference type="AlphaFoldDB" id="A0A930G056"/>
<dbReference type="GO" id="GO:0004722">
    <property type="term" value="F:protein serine/threonine phosphatase activity"/>
    <property type="evidence" value="ECO:0007669"/>
    <property type="project" value="InterPro"/>
</dbReference>
<name>A0A930G056_9RHOO</name>
<dbReference type="SMART" id="SM00331">
    <property type="entry name" value="PP2C_SIG"/>
    <property type="match status" value="1"/>
</dbReference>
<evidence type="ECO:0000259" key="1">
    <source>
        <dbReference type="PROSITE" id="PS51746"/>
    </source>
</evidence>
<reference evidence="2" key="1">
    <citation type="submission" date="2020-04" db="EMBL/GenBank/DDBJ databases">
        <title>Deep metagenomics examines the oral microbiome during advanced dental caries in children, revealing novel taxa and co-occurrences with host molecules.</title>
        <authorList>
            <person name="Baker J.L."/>
            <person name="Morton J.T."/>
            <person name="Dinis M."/>
            <person name="Alvarez R."/>
            <person name="Tran N.C."/>
            <person name="Knight R."/>
            <person name="Edlund A."/>
        </authorList>
    </citation>
    <scope>NUCLEOTIDE SEQUENCE</scope>
    <source>
        <strain evidence="2">JCVI_32_bin.24</strain>
    </source>
</reference>
<proteinExistence type="predicted"/>
<dbReference type="InterPro" id="IPR001932">
    <property type="entry name" value="PPM-type_phosphatase-like_dom"/>
</dbReference>
<evidence type="ECO:0000313" key="3">
    <source>
        <dbReference type="Proteomes" id="UP000718593"/>
    </source>
</evidence>
<organism evidence="2 3">
    <name type="scientific">Dechloromonas agitata</name>
    <dbReference type="NCBI Taxonomy" id="73030"/>
    <lineage>
        <taxon>Bacteria</taxon>
        <taxon>Pseudomonadati</taxon>
        <taxon>Pseudomonadota</taxon>
        <taxon>Betaproteobacteria</taxon>
        <taxon>Rhodocyclales</taxon>
        <taxon>Azonexaceae</taxon>
        <taxon>Dechloromonas</taxon>
    </lineage>
</organism>
<protein>
    <submittedName>
        <fullName evidence="2">Stp1/IreP family PP2C-type Ser/Thr phosphatase</fullName>
    </submittedName>
</protein>